<dbReference type="NCBIfam" id="NF040910">
    <property type="entry name" value="CD1375_fam"/>
    <property type="match status" value="1"/>
</dbReference>
<reference evidence="1" key="1">
    <citation type="journal article" date="2021" name="Proc. Natl. Acad. Sci. U.S.A.">
        <title>A Catalog of Tens of Thousands of Viruses from Human Metagenomes Reveals Hidden Associations with Chronic Diseases.</title>
        <authorList>
            <person name="Tisza M.J."/>
            <person name="Buck C.B."/>
        </authorList>
    </citation>
    <scope>NUCLEOTIDE SEQUENCE</scope>
    <source>
        <strain evidence="1">CtQ5V6</strain>
    </source>
</reference>
<dbReference type="EMBL" id="BK059134">
    <property type="protein sequence ID" value="DAE33426.1"/>
    <property type="molecule type" value="Genomic_DNA"/>
</dbReference>
<dbReference type="InterPro" id="IPR047907">
    <property type="entry name" value="CD1375-like"/>
</dbReference>
<sequence length="49" mass="5764">MVNFYVYRVKNGLKKWTDVPKLWQDKVKEELVSEGYVLNEDGTVTKADE</sequence>
<organism evidence="1">
    <name type="scientific">virus sp. ctQ5V6</name>
    <dbReference type="NCBI Taxonomy" id="2825815"/>
    <lineage>
        <taxon>Viruses</taxon>
    </lineage>
</organism>
<protein>
    <submittedName>
        <fullName evidence="1">Uncharacterized protein</fullName>
    </submittedName>
</protein>
<evidence type="ECO:0000313" key="1">
    <source>
        <dbReference type="EMBL" id="DAE33426.1"/>
    </source>
</evidence>
<name>A0A8S5RQJ0_9VIRU</name>
<accession>A0A8S5RQJ0</accession>
<proteinExistence type="predicted"/>